<dbReference type="Proteomes" id="UP000517523">
    <property type="component" value="Unassembled WGS sequence"/>
</dbReference>
<sequence length="77" mass="8751">MNAEDIKDVINNFLKEDLVQRGNKETVVRSGSYCNGKNYKTLTTARRKMKMSNFVLMGLDLHTFLIKKMTPGKGVLV</sequence>
<dbReference type="AlphaFoldDB" id="A0A839U3R4"/>
<dbReference type="RefSeq" id="WP_183587995.1">
    <property type="nucleotide sequence ID" value="NZ_JACHXJ010000016.1"/>
</dbReference>
<reference evidence="1 2" key="1">
    <citation type="submission" date="2020-08" db="EMBL/GenBank/DDBJ databases">
        <title>Genomic Encyclopedia of Type Strains, Phase III (KMG-III): the genomes of soil and plant-associated and newly described type strains.</title>
        <authorList>
            <person name="Whitman W."/>
        </authorList>
    </citation>
    <scope>NUCLEOTIDE SEQUENCE [LARGE SCALE GENOMIC DNA]</scope>
    <source>
        <strain evidence="1 2">CECT 5831</strain>
    </source>
</reference>
<accession>A0A839U3R4</accession>
<gene>
    <name evidence="1" type="ORF">FHS19_007027</name>
</gene>
<comment type="caution">
    <text evidence="1">The sequence shown here is derived from an EMBL/GenBank/DDBJ whole genome shotgun (WGS) entry which is preliminary data.</text>
</comment>
<evidence type="ECO:0000313" key="2">
    <source>
        <dbReference type="Proteomes" id="UP000517523"/>
    </source>
</evidence>
<proteinExistence type="predicted"/>
<evidence type="ECO:0000313" key="1">
    <source>
        <dbReference type="EMBL" id="MBB3132298.1"/>
    </source>
</evidence>
<protein>
    <submittedName>
        <fullName evidence="1">Uncharacterized protein</fullName>
    </submittedName>
</protein>
<name>A0A839U3R4_9BACL</name>
<dbReference type="EMBL" id="JACHXJ010000016">
    <property type="protein sequence ID" value="MBB3132298.1"/>
    <property type="molecule type" value="Genomic_DNA"/>
</dbReference>
<organism evidence="1 2">
    <name type="scientific">Paenibacillus rhizosphaerae</name>
    <dbReference type="NCBI Taxonomy" id="297318"/>
    <lineage>
        <taxon>Bacteria</taxon>
        <taxon>Bacillati</taxon>
        <taxon>Bacillota</taxon>
        <taxon>Bacilli</taxon>
        <taxon>Bacillales</taxon>
        <taxon>Paenibacillaceae</taxon>
        <taxon>Paenibacillus</taxon>
    </lineage>
</organism>